<protein>
    <recommendedName>
        <fullName evidence="5">Tetratricopeptide repeat protein 39B</fullName>
    </recommendedName>
</protein>
<dbReference type="PANTHER" id="PTHR31859:SF4">
    <property type="entry name" value="TETRATRICOPEPTIDE REPEAT PROTEIN 39B"/>
    <property type="match status" value="1"/>
</dbReference>
<dbReference type="Proteomes" id="UP001345963">
    <property type="component" value="Unassembled WGS sequence"/>
</dbReference>
<reference evidence="3 4" key="1">
    <citation type="submission" date="2021-07" db="EMBL/GenBank/DDBJ databases">
        <authorList>
            <person name="Palmer J.M."/>
        </authorList>
    </citation>
    <scope>NUCLEOTIDE SEQUENCE [LARGE SCALE GENOMIC DNA]</scope>
    <source>
        <strain evidence="3 4">AT_MEX2019</strain>
        <tissue evidence="3">Muscle</tissue>
    </source>
</reference>
<dbReference type="PANTHER" id="PTHR31859">
    <property type="entry name" value="TETRATRICOPEPTIDE REPEAT PROTEIN 39 FAMILY MEMBER"/>
    <property type="match status" value="1"/>
</dbReference>
<evidence type="ECO:0000256" key="2">
    <source>
        <dbReference type="ARBA" id="ARBA00022803"/>
    </source>
</evidence>
<comment type="caution">
    <text evidence="3">The sequence shown here is derived from an EMBL/GenBank/DDBJ whole genome shotgun (WGS) entry which is preliminary data.</text>
</comment>
<keyword evidence="1" id="KW-0677">Repeat</keyword>
<name>A0ABU7AMQ0_9TELE</name>
<evidence type="ECO:0000313" key="4">
    <source>
        <dbReference type="Proteomes" id="UP001345963"/>
    </source>
</evidence>
<evidence type="ECO:0000313" key="3">
    <source>
        <dbReference type="EMBL" id="MED6239298.1"/>
    </source>
</evidence>
<dbReference type="EMBL" id="JAHUTI010021169">
    <property type="protein sequence ID" value="MED6239298.1"/>
    <property type="molecule type" value="Genomic_DNA"/>
</dbReference>
<dbReference type="InterPro" id="IPR019412">
    <property type="entry name" value="IML2/TPR_39"/>
</dbReference>
<proteinExistence type="predicted"/>
<keyword evidence="2" id="KW-0802">TPR repeat</keyword>
<evidence type="ECO:0000256" key="1">
    <source>
        <dbReference type="ARBA" id="ARBA00022737"/>
    </source>
</evidence>
<organism evidence="3 4">
    <name type="scientific">Ataeniobius toweri</name>
    <dbReference type="NCBI Taxonomy" id="208326"/>
    <lineage>
        <taxon>Eukaryota</taxon>
        <taxon>Metazoa</taxon>
        <taxon>Chordata</taxon>
        <taxon>Craniata</taxon>
        <taxon>Vertebrata</taxon>
        <taxon>Euteleostomi</taxon>
        <taxon>Actinopterygii</taxon>
        <taxon>Neopterygii</taxon>
        <taxon>Teleostei</taxon>
        <taxon>Neoteleostei</taxon>
        <taxon>Acanthomorphata</taxon>
        <taxon>Ovalentaria</taxon>
        <taxon>Atherinomorphae</taxon>
        <taxon>Cyprinodontiformes</taxon>
        <taxon>Goodeidae</taxon>
        <taxon>Ataeniobius</taxon>
    </lineage>
</organism>
<evidence type="ECO:0008006" key="5">
    <source>
        <dbReference type="Google" id="ProtNLM"/>
    </source>
</evidence>
<accession>A0ABU7AMQ0</accession>
<sequence>MDSSPEGIVTKLRRSSKCSLHHPTSSVVQGRSSTIKPNTAWEVFSGCLASLGEKDIKHDTYLVPFTMYELGLLHKLKGDIKMAITVIENAKMNYREYSMESRLHFRIHAALNTMGSFEAKLPPSRTPA</sequence>
<keyword evidence="4" id="KW-1185">Reference proteome</keyword>
<gene>
    <name evidence="3" type="ORF">ATANTOWER_004584</name>
</gene>